<organism evidence="4 5">
    <name type="scientific">Delftia acidovorans</name>
    <name type="common">Pseudomonas acidovorans</name>
    <name type="synonym">Comamonas acidovorans</name>
    <dbReference type="NCBI Taxonomy" id="80866"/>
    <lineage>
        <taxon>Bacteria</taxon>
        <taxon>Pseudomonadati</taxon>
        <taxon>Pseudomonadota</taxon>
        <taxon>Betaproteobacteria</taxon>
        <taxon>Burkholderiales</taxon>
        <taxon>Comamonadaceae</taxon>
        <taxon>Delftia</taxon>
    </lineage>
</organism>
<dbReference type="PANTHER" id="PTHR37813">
    <property type="entry name" value="FELS-2 PROPHAGE PROTEIN"/>
    <property type="match status" value="1"/>
</dbReference>
<dbReference type="RefSeq" id="WP_319073518.1">
    <property type="nucleotide sequence ID" value="NZ_JAWWMZ010000003.1"/>
</dbReference>
<dbReference type="NCBIfam" id="TIGR01760">
    <property type="entry name" value="tape_meas_TP901"/>
    <property type="match status" value="1"/>
</dbReference>
<keyword evidence="1" id="KW-1188">Viral release from host cell</keyword>
<dbReference type="InterPro" id="IPR010090">
    <property type="entry name" value="Phage_tape_meas"/>
</dbReference>
<evidence type="ECO:0000256" key="2">
    <source>
        <dbReference type="SAM" id="MobiDB-lite"/>
    </source>
</evidence>
<feature type="domain" description="Phage tail tape measure protein" evidence="3">
    <location>
        <begin position="162"/>
        <end position="334"/>
    </location>
</feature>
<reference evidence="4" key="1">
    <citation type="submission" date="2023-11" db="EMBL/GenBank/DDBJ databases">
        <title>Identification and selenium tolerance of Delftia acidovorans R3-25.</title>
        <authorList>
            <person name="Zhang S."/>
            <person name="Liu Y."/>
            <person name="Guo Y."/>
        </authorList>
    </citation>
    <scope>NUCLEOTIDE SEQUENCE</scope>
    <source>
        <strain evidence="4">R3-25</strain>
    </source>
</reference>
<feature type="compositionally biased region" description="Basic and acidic residues" evidence="2">
    <location>
        <begin position="715"/>
        <end position="736"/>
    </location>
</feature>
<dbReference type="Proteomes" id="UP001287445">
    <property type="component" value="Unassembled WGS sequence"/>
</dbReference>
<accession>A0AAJ2V9R6</accession>
<evidence type="ECO:0000313" key="4">
    <source>
        <dbReference type="EMBL" id="MDX4954001.1"/>
    </source>
</evidence>
<dbReference type="PANTHER" id="PTHR37813:SF1">
    <property type="entry name" value="FELS-2 PROPHAGE PROTEIN"/>
    <property type="match status" value="1"/>
</dbReference>
<dbReference type="Pfam" id="PF10145">
    <property type="entry name" value="PhageMin_Tail"/>
    <property type="match status" value="1"/>
</dbReference>
<proteinExistence type="predicted"/>
<evidence type="ECO:0000256" key="1">
    <source>
        <dbReference type="ARBA" id="ARBA00022612"/>
    </source>
</evidence>
<evidence type="ECO:0000313" key="5">
    <source>
        <dbReference type="Proteomes" id="UP001287445"/>
    </source>
</evidence>
<dbReference type="AlphaFoldDB" id="A0AAJ2V9R6"/>
<comment type="caution">
    <text evidence="4">The sequence shown here is derived from an EMBL/GenBank/DDBJ whole genome shotgun (WGS) entry which is preliminary data.</text>
</comment>
<feature type="region of interest" description="Disordered" evidence="2">
    <location>
        <begin position="714"/>
        <end position="740"/>
    </location>
</feature>
<gene>
    <name evidence="4" type="ORF">SGN30_11325</name>
</gene>
<sequence>MVEKIISMLTSAKDASVKAFDSLQAKAAEVGASMLKSFGAAVTSAFDKAAKGISNVQTVIDGVQAVLDQLASKASQGAQAFTGLGAAAGSAVSGLVSKGMASLDGLNSKLQEVGASMFKGLGSSAATTFQGAVDSAAAFESAMDRVQVATGSSAEEMAALTKAATDAGLTTQYSGVQAAGALESLAQAGLTAQESIATLPAVLNLAQAGGMELSAASEAVTKAVSGMGLQFEDAGRVADVLAKGSVLTGTSIGSLAETLGTVGPAAGRVGLSLESTVAMIGQFSQAGTDAGKAGSAFNTILGQFADPASAFRKELGEAGIVADDFEQALQQLAGKGPEGAQAIKALGTEAGPVLSGLLSQGMGSLNALSTTLGNASGSAADMAATMSDNLNGSVKGFENVWEGVKTTLGTPVLPVLKEAVDAVAEGFRTAVADGAIGRFGESIAAAFRSGLEFAKGFISTIDFKAVGEKLQAFADQAKDALTRVQEYGTNTGNVLKIAWGTMSAGVNGVMTVIYGLGAGFAEIASAVMTGVAKLREGLAAVTFGQLSQSFKLAAQDAEVMAGGFGASAQAMRDKAAESLQAVADAAQTARNGFTGLVQGSQEASTASGESERAFRQMAASIEETGRKSMETKVALESTATATATASQSVSQLRSEYRQLMEAGNLQAAAEKLEEINKIQKALPESAQSAQQAAKAVDEAYTGLDKGKASLQGLKSEVDKTGKSTRDLKDAADKTKGSNDQLTRAVNDQRTALERLNAEREREIAAQEKANELKERELELYRKKWNIDKEGHSLNTAGERVALTILSRTAVLEMAKGQGLDDAAALRVVDQFEQQYDKPAGIFGGIQGGVNPNEVNRAIADAVLQQARDKVAQAQRAPLESPTNTSTVGAAARVIDLRINGSSLGNVRTDADGERAIERLLSELERSKNLSGI</sequence>
<dbReference type="EMBL" id="JAWWMZ010000003">
    <property type="protein sequence ID" value="MDX4954001.1"/>
    <property type="molecule type" value="Genomic_DNA"/>
</dbReference>
<protein>
    <submittedName>
        <fullName evidence="4">Phage tail tape measure protein</fullName>
    </submittedName>
</protein>
<evidence type="ECO:0000259" key="3">
    <source>
        <dbReference type="Pfam" id="PF10145"/>
    </source>
</evidence>
<name>A0AAJ2V9R6_DELAC</name>